<dbReference type="Pfam" id="PF12389">
    <property type="entry name" value="Peptidase_M73"/>
    <property type="match status" value="1"/>
</dbReference>
<gene>
    <name evidence="1" type="ORF">D9V41_10905</name>
</gene>
<dbReference type="RefSeq" id="WP_121794587.1">
    <property type="nucleotide sequence ID" value="NZ_RDBF01000007.1"/>
</dbReference>
<dbReference type="Proteomes" id="UP000282515">
    <property type="component" value="Unassembled WGS sequence"/>
</dbReference>
<protein>
    <submittedName>
        <fullName evidence="1">Uncharacterized protein</fullName>
    </submittedName>
</protein>
<name>A0A3L8PJQ7_9ACTN</name>
<dbReference type="OrthoDB" id="4470249at2"/>
<organism evidence="1 2">
    <name type="scientific">Aeromicrobium phragmitis</name>
    <dbReference type="NCBI Taxonomy" id="2478914"/>
    <lineage>
        <taxon>Bacteria</taxon>
        <taxon>Bacillati</taxon>
        <taxon>Actinomycetota</taxon>
        <taxon>Actinomycetes</taxon>
        <taxon>Propionibacteriales</taxon>
        <taxon>Nocardioidaceae</taxon>
        <taxon>Aeromicrobium</taxon>
    </lineage>
</organism>
<keyword evidence="2" id="KW-1185">Reference proteome</keyword>
<dbReference type="AlphaFoldDB" id="A0A3L8PJQ7"/>
<comment type="caution">
    <text evidence="1">The sequence shown here is derived from an EMBL/GenBank/DDBJ whole genome shotgun (WGS) entry which is preliminary data.</text>
</comment>
<dbReference type="EMBL" id="RDBF01000007">
    <property type="protein sequence ID" value="RLV55585.1"/>
    <property type="molecule type" value="Genomic_DNA"/>
</dbReference>
<evidence type="ECO:0000313" key="2">
    <source>
        <dbReference type="Proteomes" id="UP000282515"/>
    </source>
</evidence>
<proteinExistence type="predicted"/>
<dbReference type="InterPro" id="IPR022121">
    <property type="entry name" value="Peptidase_M73_camelysin"/>
</dbReference>
<sequence length="206" mass="20236">MSRHRARRSGLLRAVLSLGLLVGVGVSGTMAYWTDQATVTTGQLAAGRLDLTLNGQLAGPGGSTTDTTFAVGDLVPGESFARAISVGNAGTVPLDYTAVSHTNGTLGPGLRWTVVAGGAASNAGSSANGDRTGTCTGGTTTFSSASAISANAAAPTPVVPARRPLAAGASETLCVIVRLDPSAPSSLQGATATATFVVNGVQRGAP</sequence>
<accession>A0A3L8PJQ7</accession>
<dbReference type="NCBIfam" id="TIGR04088">
    <property type="entry name" value="cognate_SipW"/>
    <property type="match status" value="1"/>
</dbReference>
<evidence type="ECO:0000313" key="1">
    <source>
        <dbReference type="EMBL" id="RLV55585.1"/>
    </source>
</evidence>
<dbReference type="InterPro" id="IPR023833">
    <property type="entry name" value="Signal_pept_SipW-depend-type"/>
</dbReference>
<reference evidence="1 2" key="1">
    <citation type="submission" date="2018-10" db="EMBL/GenBank/DDBJ databases">
        <title>Aeromicrobium sp. 9W16Y-2 whole genome shotgun sequence.</title>
        <authorList>
            <person name="Li F."/>
        </authorList>
    </citation>
    <scope>NUCLEOTIDE SEQUENCE [LARGE SCALE GENOMIC DNA]</scope>
    <source>
        <strain evidence="1 2">9W16Y-2</strain>
    </source>
</reference>